<dbReference type="Gene3D" id="3.90.79.10">
    <property type="entry name" value="Nucleoside Triphosphate Pyrophosphohydrolase"/>
    <property type="match status" value="1"/>
</dbReference>
<dbReference type="EMBL" id="JAOQIO010000015">
    <property type="protein sequence ID" value="MCU6791805.1"/>
    <property type="molecule type" value="Genomic_DNA"/>
</dbReference>
<gene>
    <name evidence="5" type="ORF">OB236_06630</name>
</gene>
<dbReference type="PANTHER" id="PTHR43046">
    <property type="entry name" value="GDP-MANNOSE MANNOSYL HYDROLASE"/>
    <property type="match status" value="1"/>
</dbReference>
<evidence type="ECO:0000256" key="1">
    <source>
        <dbReference type="ARBA" id="ARBA00001946"/>
    </source>
</evidence>
<name>A0ABT2UAY6_9BACL</name>
<dbReference type="PROSITE" id="PS51462">
    <property type="entry name" value="NUDIX"/>
    <property type="match status" value="1"/>
</dbReference>
<accession>A0ABT2UAY6</accession>
<dbReference type="GO" id="GO:0016787">
    <property type="term" value="F:hydrolase activity"/>
    <property type="evidence" value="ECO:0007669"/>
    <property type="project" value="UniProtKB-KW"/>
</dbReference>
<evidence type="ECO:0000259" key="4">
    <source>
        <dbReference type="PROSITE" id="PS51462"/>
    </source>
</evidence>
<sequence>MRVTCSAGGLIVKNNKVVLVKITYGVNKNYWMIPGGFVEEGETFEEAAIREVQEETGIVARPKRLIGVRTGTKELQNGIELGIYFIFEMELISGVLFADGSEISEVQYRSVDEVLKDLHVVSLTQEILRTYVSALPNSGLSKFGNSIQTNHKYIHYNVYTLA</sequence>
<dbReference type="RefSeq" id="WP_262683249.1">
    <property type="nucleotide sequence ID" value="NZ_JAOQIO010000015.1"/>
</dbReference>
<keyword evidence="2 3" id="KW-0378">Hydrolase</keyword>
<dbReference type="SUPFAM" id="SSF55811">
    <property type="entry name" value="Nudix"/>
    <property type="match status" value="1"/>
</dbReference>
<evidence type="ECO:0000313" key="5">
    <source>
        <dbReference type="EMBL" id="MCU6791805.1"/>
    </source>
</evidence>
<dbReference type="InterPro" id="IPR020476">
    <property type="entry name" value="Nudix_hydrolase"/>
</dbReference>
<evidence type="ECO:0000256" key="2">
    <source>
        <dbReference type="ARBA" id="ARBA00022801"/>
    </source>
</evidence>
<reference evidence="5 6" key="1">
    <citation type="submission" date="2022-09" db="EMBL/GenBank/DDBJ databases">
        <authorList>
            <person name="Han X.L."/>
            <person name="Wang Q."/>
            <person name="Lu T."/>
        </authorList>
    </citation>
    <scope>NUCLEOTIDE SEQUENCE [LARGE SCALE GENOMIC DNA]</scope>
    <source>
        <strain evidence="5 6">WQ 127069</strain>
    </source>
</reference>
<proteinExistence type="inferred from homology"/>
<comment type="cofactor">
    <cofactor evidence="1">
        <name>Mg(2+)</name>
        <dbReference type="ChEBI" id="CHEBI:18420"/>
    </cofactor>
</comment>
<dbReference type="PANTHER" id="PTHR43046:SF14">
    <property type="entry name" value="MUTT_NUDIX FAMILY PROTEIN"/>
    <property type="match status" value="1"/>
</dbReference>
<comment type="caution">
    <text evidence="5">The sequence shown here is derived from an EMBL/GenBank/DDBJ whole genome shotgun (WGS) entry which is preliminary data.</text>
</comment>
<evidence type="ECO:0000313" key="6">
    <source>
        <dbReference type="Proteomes" id="UP001652445"/>
    </source>
</evidence>
<dbReference type="PRINTS" id="PR00502">
    <property type="entry name" value="NUDIXFAMILY"/>
</dbReference>
<comment type="similarity">
    <text evidence="3">Belongs to the Nudix hydrolase family.</text>
</comment>
<protein>
    <submittedName>
        <fullName evidence="5">NUDIX hydrolase</fullName>
    </submittedName>
</protein>
<dbReference type="InterPro" id="IPR020084">
    <property type="entry name" value="NUDIX_hydrolase_CS"/>
</dbReference>
<feature type="domain" description="Nudix hydrolase" evidence="4">
    <location>
        <begin position="1"/>
        <end position="136"/>
    </location>
</feature>
<dbReference type="Proteomes" id="UP001652445">
    <property type="component" value="Unassembled WGS sequence"/>
</dbReference>
<dbReference type="InterPro" id="IPR015797">
    <property type="entry name" value="NUDIX_hydrolase-like_dom_sf"/>
</dbReference>
<dbReference type="Pfam" id="PF00293">
    <property type="entry name" value="NUDIX"/>
    <property type="match status" value="1"/>
</dbReference>
<dbReference type="PROSITE" id="PS00893">
    <property type="entry name" value="NUDIX_BOX"/>
    <property type="match status" value="1"/>
</dbReference>
<evidence type="ECO:0000256" key="3">
    <source>
        <dbReference type="RuleBase" id="RU003476"/>
    </source>
</evidence>
<dbReference type="InterPro" id="IPR000086">
    <property type="entry name" value="NUDIX_hydrolase_dom"/>
</dbReference>
<organism evidence="5 6">
    <name type="scientific">Paenibacillus baimaensis</name>
    <dbReference type="NCBI Taxonomy" id="2982185"/>
    <lineage>
        <taxon>Bacteria</taxon>
        <taxon>Bacillati</taxon>
        <taxon>Bacillota</taxon>
        <taxon>Bacilli</taxon>
        <taxon>Bacillales</taxon>
        <taxon>Paenibacillaceae</taxon>
        <taxon>Paenibacillus</taxon>
    </lineage>
</organism>
<keyword evidence="6" id="KW-1185">Reference proteome</keyword>